<accession>D2EEC5</accession>
<organism evidence="1 2">
    <name type="scientific">Candidatus Parvarchaeum acidiphilum ARMAN-4</name>
    <dbReference type="NCBI Taxonomy" id="662760"/>
    <lineage>
        <taxon>Archaea</taxon>
        <taxon>Candidatus Parvarchaeota</taxon>
        <taxon>Candidatus Parvarchaeum</taxon>
    </lineage>
</organism>
<evidence type="ECO:0000313" key="2">
    <source>
        <dbReference type="Proteomes" id="UP000009375"/>
    </source>
</evidence>
<dbReference type="AlphaFoldDB" id="D2EEC5"/>
<name>D2EEC5_PARA4</name>
<gene>
    <name evidence="1" type="ORF">BJBARM4_0062</name>
</gene>
<evidence type="ECO:0000313" key="1">
    <source>
        <dbReference type="EMBL" id="EEZ93304.1"/>
    </source>
</evidence>
<dbReference type="EMBL" id="GG730039">
    <property type="protein sequence ID" value="EEZ93304.1"/>
    <property type="molecule type" value="Genomic_DNA"/>
</dbReference>
<protein>
    <submittedName>
        <fullName evidence="1">Uncharacterized protein</fullName>
    </submittedName>
</protein>
<reference evidence="1 2" key="1">
    <citation type="journal article" date="2010" name="Proc. Natl. Acad. Sci. U.S.A.">
        <title>Enigmatic, ultrasmall, uncultivated Archaea.</title>
        <authorList>
            <person name="Baker B.J."/>
            <person name="Comolli L.R."/>
            <person name="Dick G.J."/>
            <person name="Hauser L.J."/>
            <person name="Hyatt D."/>
            <person name="Dill B.D."/>
            <person name="Land M.L."/>
            <person name="Verberkmoes N.C."/>
            <person name="Hettich R.L."/>
            <person name="Banfield J.F."/>
        </authorList>
    </citation>
    <scope>NUCLEOTIDE SEQUENCE [LARGE SCALE GENOMIC DNA]</scope>
</reference>
<sequence>MYKNLSKIEELLKDLNYTKDPKGDIILNSNSIKDIDFNQRGLVINQRYPVDLYPNLTSKEYLQFNNLYSTGFFEGYFIRQYKLLKDLHKLRPDNFPMAVALIADNSGKKTGYVYKSFDGKELRADFPKLVSLKDYIINYQNWDEKLVIDKLRRVTYLQDLIPKEELNKLILRQGLTKLADGEKFIKEYLVRIDIHKKRKEELSNIRNQINETLQYTSKYGLLNNLYFDNIVIYWDKNRNVKVGFINPINSQDISPNYPSDQKRIKNINRGIIVEEKIEQRLVNKYIKKSSKFYRLS</sequence>
<proteinExistence type="predicted"/>
<dbReference type="Proteomes" id="UP000009375">
    <property type="component" value="Unassembled WGS sequence"/>
</dbReference>